<proteinExistence type="predicted"/>
<reference evidence="1 2" key="1">
    <citation type="submission" date="2014-07" db="EMBL/GenBank/DDBJ databases">
        <title>Draft genome sequence of Thalassospira xianhensis P-4 (MCCC 1A02616).</title>
        <authorList>
            <person name="Lai Q."/>
            <person name="Shao Z."/>
        </authorList>
    </citation>
    <scope>NUCLEOTIDE SEQUENCE [LARGE SCALE GENOMIC DNA]</scope>
    <source>
        <strain evidence="1 2">MCCC 1A02616</strain>
    </source>
</reference>
<evidence type="ECO:0000313" key="1">
    <source>
        <dbReference type="EMBL" id="RCK07669.1"/>
    </source>
</evidence>
<organism evidence="1 2">
    <name type="scientific">Thalassospira xianhensis MCCC 1A02616</name>
    <dbReference type="NCBI Taxonomy" id="1177929"/>
    <lineage>
        <taxon>Bacteria</taxon>
        <taxon>Pseudomonadati</taxon>
        <taxon>Pseudomonadota</taxon>
        <taxon>Alphaproteobacteria</taxon>
        <taxon>Rhodospirillales</taxon>
        <taxon>Thalassospiraceae</taxon>
        <taxon>Thalassospira</taxon>
    </lineage>
</organism>
<sequence length="184" mass="21252">MGWKNIRTHYDIKHYVRVEDKGICIGSPYIHDIIIVSPTGRILKGLDKEFSVYDLGRYVRDIVADPQTFARLFEEPDQFERSLPVYTYEDGEILTKYCEEYGFPNVTHDGAMMYDNLFFEDLGDALKSAKMEAEAAVRYCTQSFEEATRQLERASVRLTTQQAHLDRLIQTYPELADECIASAK</sequence>
<dbReference type="EMBL" id="JPWA01000001">
    <property type="protein sequence ID" value="RCK07669.1"/>
    <property type="molecule type" value="Genomic_DNA"/>
</dbReference>
<evidence type="ECO:0000313" key="2">
    <source>
        <dbReference type="Proteomes" id="UP000252419"/>
    </source>
</evidence>
<accession>A0A367UHM6</accession>
<dbReference type="RefSeq" id="WP_114120165.1">
    <property type="nucleotide sequence ID" value="NZ_JPWA01000001.1"/>
</dbReference>
<gene>
    <name evidence="1" type="ORF">TH5_00935</name>
</gene>
<dbReference type="AlphaFoldDB" id="A0A367UHM6"/>
<keyword evidence="2" id="KW-1185">Reference proteome</keyword>
<protein>
    <submittedName>
        <fullName evidence="1">Uncharacterized protein</fullName>
    </submittedName>
</protein>
<dbReference type="Proteomes" id="UP000252419">
    <property type="component" value="Unassembled WGS sequence"/>
</dbReference>
<comment type="caution">
    <text evidence="1">The sequence shown here is derived from an EMBL/GenBank/DDBJ whole genome shotgun (WGS) entry which is preliminary data.</text>
</comment>
<name>A0A367UHM6_9PROT</name>